<gene>
    <name evidence="1" type="primary">OBP42</name>
</gene>
<reference evidence="1" key="1">
    <citation type="submission" date="2018-09" db="EMBL/GenBank/DDBJ databases">
        <authorList>
            <person name="Song Y.Q."/>
        </authorList>
    </citation>
    <scope>NUCLEOTIDE SEQUENCE</scope>
    <source>
        <tissue evidence="1">Antenna or genitals</tissue>
    </source>
</reference>
<dbReference type="Pfam" id="PF01395">
    <property type="entry name" value="PBP_GOBP"/>
    <property type="match status" value="1"/>
</dbReference>
<dbReference type="InterPro" id="IPR036728">
    <property type="entry name" value="PBP_GOBP_sf"/>
</dbReference>
<protein>
    <submittedName>
        <fullName evidence="1">Odorant binding protein</fullName>
    </submittedName>
</protein>
<dbReference type="SUPFAM" id="SSF47565">
    <property type="entry name" value="Insect pheromone/odorant-binding proteins"/>
    <property type="match status" value="1"/>
</dbReference>
<name>A0A4D6QBH2_ATHDI</name>
<accession>A0A4D6QBH2</accession>
<evidence type="ECO:0000313" key="1">
    <source>
        <dbReference type="EMBL" id="QCF41957.1"/>
    </source>
</evidence>
<dbReference type="AlphaFoldDB" id="A0A4D6QBH2"/>
<proteinExistence type="evidence at transcript level"/>
<organism evidence="1">
    <name type="scientific">Athetis dissimilis</name>
    <name type="common">Moth</name>
    <name type="synonym">Proxenus dissimilis</name>
    <dbReference type="NCBI Taxonomy" id="1737331"/>
    <lineage>
        <taxon>Eukaryota</taxon>
        <taxon>Metazoa</taxon>
        <taxon>Ecdysozoa</taxon>
        <taxon>Arthropoda</taxon>
        <taxon>Hexapoda</taxon>
        <taxon>Insecta</taxon>
        <taxon>Pterygota</taxon>
        <taxon>Neoptera</taxon>
        <taxon>Endopterygota</taxon>
        <taxon>Lepidoptera</taxon>
        <taxon>Glossata</taxon>
        <taxon>Ditrysia</taxon>
        <taxon>Noctuoidea</taxon>
        <taxon>Noctuidae</taxon>
        <taxon>Noctuinae</taxon>
        <taxon>Athetis</taxon>
    </lineage>
</organism>
<dbReference type="GO" id="GO:0005549">
    <property type="term" value="F:odorant binding"/>
    <property type="evidence" value="ECO:0007669"/>
    <property type="project" value="InterPro"/>
</dbReference>
<sequence>MADLEVAVTSIDVSKIPSCFWGCGFRKAGFLNDEGQYDVETGVSNLKRFMGDPTALEMLEKVARQCNSVKDKPVSDGKAGCEMGKLAAACFLEQMKEMKMSK</sequence>
<dbReference type="InterPro" id="IPR006170">
    <property type="entry name" value="PBP/GOBP"/>
</dbReference>
<dbReference type="EMBL" id="MH900326">
    <property type="protein sequence ID" value="QCF41957.1"/>
    <property type="molecule type" value="mRNA"/>
</dbReference>
<dbReference type="Gene3D" id="1.10.238.20">
    <property type="entry name" value="Pheromone/general odorant binding protein domain"/>
    <property type="match status" value="1"/>
</dbReference>